<dbReference type="SMART" id="SM00823">
    <property type="entry name" value="PKS_PP"/>
    <property type="match status" value="1"/>
</dbReference>
<dbReference type="Pfam" id="PF02911">
    <property type="entry name" value="Formyl_trans_C"/>
    <property type="match status" value="1"/>
</dbReference>
<organism evidence="5 6">
    <name type="scientific">Sneathiella marina</name>
    <dbReference type="NCBI Taxonomy" id="2950108"/>
    <lineage>
        <taxon>Bacteria</taxon>
        <taxon>Pseudomonadati</taxon>
        <taxon>Pseudomonadota</taxon>
        <taxon>Alphaproteobacteria</taxon>
        <taxon>Sneathiellales</taxon>
        <taxon>Sneathiellaceae</taxon>
        <taxon>Sneathiella</taxon>
    </lineage>
</organism>
<dbReference type="InterPro" id="IPR009081">
    <property type="entry name" value="PP-bd_ACP"/>
</dbReference>
<dbReference type="Gene3D" id="3.40.50.12230">
    <property type="match status" value="1"/>
</dbReference>
<evidence type="ECO:0000256" key="2">
    <source>
        <dbReference type="ARBA" id="ARBA00022553"/>
    </source>
</evidence>
<dbReference type="InterPro" id="IPR025110">
    <property type="entry name" value="AMP-bd_C"/>
</dbReference>
<dbReference type="SUPFAM" id="SSF53328">
    <property type="entry name" value="Formyltransferase"/>
    <property type="match status" value="1"/>
</dbReference>
<dbReference type="PROSITE" id="PS50075">
    <property type="entry name" value="CARRIER"/>
    <property type="match status" value="1"/>
</dbReference>
<dbReference type="Gene3D" id="1.10.1200.10">
    <property type="entry name" value="ACP-like"/>
    <property type="match status" value="1"/>
</dbReference>
<dbReference type="InterPro" id="IPR036736">
    <property type="entry name" value="ACP-like_sf"/>
</dbReference>
<evidence type="ECO:0000256" key="1">
    <source>
        <dbReference type="ARBA" id="ARBA00022450"/>
    </source>
</evidence>
<dbReference type="Gene3D" id="3.20.20.30">
    <property type="entry name" value="Luciferase-like domain"/>
    <property type="match status" value="1"/>
</dbReference>
<protein>
    <submittedName>
        <fullName evidence="5">LLM class flavin-dependent oxidoreductase</fullName>
    </submittedName>
</protein>
<dbReference type="InterPro" id="IPR011034">
    <property type="entry name" value="Formyl_transferase-like_C_sf"/>
</dbReference>
<dbReference type="InterPro" id="IPR000873">
    <property type="entry name" value="AMP-dep_synth/lig_dom"/>
</dbReference>
<dbReference type="Gene3D" id="3.30.300.30">
    <property type="match status" value="1"/>
</dbReference>
<accession>A0ABY4W117</accession>
<dbReference type="InterPro" id="IPR020806">
    <property type="entry name" value="PKS_PP-bd"/>
</dbReference>
<dbReference type="Gene3D" id="3.40.50.12780">
    <property type="entry name" value="N-terminal domain of ligase-like"/>
    <property type="match status" value="1"/>
</dbReference>
<dbReference type="SUPFAM" id="SSF50486">
    <property type="entry name" value="FMT C-terminal domain-like"/>
    <property type="match status" value="1"/>
</dbReference>
<sequence>MNGLFIGEGTLLVQCAEEFRRAGGTITGILSQEPRVRAWAKAENLALFDTPDDENLEGLEFDYLFSIVNFDIFPHHLPTQAKYFAINFFDGPLPKYTGVNVTSWAIIQGETAHSISWHELKETADEGRILKSRTVELAANETSMTLNAKCYEAGLASFAELVQELKNGTVQPIDQAGESFWYDRARRPDNLGTLDFTKPAEALDQLVRGLDFDAYANPLGIPKIWTGVSLALAGKLEITESPASGVPGQIISLEDTNLRIATADHDVIISGLRNLAGNDISPDVLGLDIGNVLPPIEALQTDLLENVALAEDYWSQHLLDAQPILSPFPENRDQQEGANSVSFPLAEALTVDQIGAGLLAWFSLLTGTEKVSCAVDTSRDYHPLVADSQLISFLVDHNWTVQETLDKFIQVKGEGEVNGPCSADLIARIHEPSRRQSALAAKSIIVTSNEGSDEELLKDRQLVIAKGSQPRLIAQRGYYTPEVLELIGRDFSLFLDTFVRESGTLLKDLPLVDSAEDQSGMALTGISYPQDVRIHDVIKSQTQKTPTKNALEADGEILTYTELDKRTDALASALAQRGAGRGTVIGLCLERSADLIISMLAILKTGAAYLPLDPSYPAERVAFMLEDSAAPLIIASPATELKFRLDSQKIIYPDAEAGAFTAPDGESADLAYLMYTSGSTGIPKGVMLTHRNIVNFFAGTDLAVPHDDDVRLLAITSVSFDISVLEIFWTLARGFTIVLQTDGAETTPVPGFSLFYFASEVSGTGPDAYRLLLQGAKFADENGFEAVWTPERHFHAFGGLYPNPAVSSAAVAGITKNVHIRAGSCVLPLHHPIRVAEDWALIDNISDGRAGIAIASGWQPNDFVLQPDNFDDRKDIMLEGIDKLRALWRGESLPFPNHKGEMVETSTLPSPVNGDIPLWLTAAGNPETFAAAATKGCYVLTHLLGQKFEDVAEKIRAYRVAWREAGHPGHGKVTLMLHTFVGEDEDEVREIVRDPMKEYLRSSVDLLRRASWSSPTFKQKAESTGVTPQEVFEKQELTDEETEALLDHAFERYYQTSGLFGTAESCQELVRNIAKMGVDEIGCLIDFGVDTDLVLKHLTHINELKNNMLAEGGVARQASVAEQIVEHDISHFQCTPSMASFLVAEEAGRTALGKLDVMMVGGEGFPPDLARNLKASLQGTLLNMYGTTETAVWSSVAQLEKIGDTIPLGNALANTIYSVRNQYGQSLPSGVAGELWIGGDGVADGYWERPELNAERFLEMEEGRVYRTGDLVRYMPDGRLEFHGRLDNQVKIRGHRIELGEIEAALGSLDEVKDAAVTVFESGESDKRLVAFATILPGQKGDPVDIRKRVREVLPEFMTPSQVVLLDALPQTPNGKIDRKALPQPRAQSTLSAETKTNDTEDLIAKIWCEALGLSEVGVTDNFFDLGGHSLLVIQVQRRLKEQFGKEIAITDMFRYSTIKTLADHVGGTGDEEGKITAAERGAQRAAARRARMSRRAGTSAQP</sequence>
<dbReference type="Proteomes" id="UP001056291">
    <property type="component" value="Chromosome"/>
</dbReference>
<dbReference type="InterPro" id="IPR005793">
    <property type="entry name" value="Formyl_trans_C"/>
</dbReference>
<proteinExistence type="predicted"/>
<dbReference type="PROSITE" id="PS00455">
    <property type="entry name" value="AMP_BINDING"/>
    <property type="match status" value="1"/>
</dbReference>
<dbReference type="PANTHER" id="PTHR45527:SF1">
    <property type="entry name" value="FATTY ACID SYNTHASE"/>
    <property type="match status" value="1"/>
</dbReference>
<evidence type="ECO:0000256" key="3">
    <source>
        <dbReference type="SAM" id="MobiDB-lite"/>
    </source>
</evidence>
<dbReference type="CDD" id="cd08700">
    <property type="entry name" value="FMT_C_OzmH_like"/>
    <property type="match status" value="1"/>
</dbReference>
<dbReference type="Pfam" id="PF00296">
    <property type="entry name" value="Bac_luciferase"/>
    <property type="match status" value="1"/>
</dbReference>
<dbReference type="InterPro" id="IPR002376">
    <property type="entry name" value="Formyl_transf_N"/>
</dbReference>
<dbReference type="Pfam" id="PF00501">
    <property type="entry name" value="AMP-binding"/>
    <property type="match status" value="2"/>
</dbReference>
<keyword evidence="2" id="KW-0597">Phosphoprotein</keyword>
<dbReference type="InterPro" id="IPR011251">
    <property type="entry name" value="Luciferase-like_dom"/>
</dbReference>
<keyword evidence="1" id="KW-0596">Phosphopantetheine</keyword>
<dbReference type="Pfam" id="PF00551">
    <property type="entry name" value="Formyl_trans_N"/>
    <property type="match status" value="1"/>
</dbReference>
<dbReference type="InterPro" id="IPR020845">
    <property type="entry name" value="AMP-binding_CS"/>
</dbReference>
<evidence type="ECO:0000313" key="6">
    <source>
        <dbReference type="Proteomes" id="UP001056291"/>
    </source>
</evidence>
<dbReference type="InterPro" id="IPR042099">
    <property type="entry name" value="ANL_N_sf"/>
</dbReference>
<dbReference type="Gene3D" id="3.40.50.980">
    <property type="match status" value="2"/>
</dbReference>
<dbReference type="PANTHER" id="PTHR45527">
    <property type="entry name" value="NONRIBOSOMAL PEPTIDE SYNTHETASE"/>
    <property type="match status" value="1"/>
</dbReference>
<feature type="domain" description="Carrier" evidence="4">
    <location>
        <begin position="1395"/>
        <end position="1470"/>
    </location>
</feature>
<keyword evidence="6" id="KW-1185">Reference proteome</keyword>
<dbReference type="Pfam" id="PF13193">
    <property type="entry name" value="AMP-binding_C"/>
    <property type="match status" value="1"/>
</dbReference>
<dbReference type="InterPro" id="IPR045851">
    <property type="entry name" value="AMP-bd_C_sf"/>
</dbReference>
<dbReference type="InterPro" id="IPR024011">
    <property type="entry name" value="Biosynth_lucif-like_mOase_dom"/>
</dbReference>
<evidence type="ECO:0000313" key="5">
    <source>
        <dbReference type="EMBL" id="USG59768.1"/>
    </source>
</evidence>
<dbReference type="RefSeq" id="WP_251932538.1">
    <property type="nucleotide sequence ID" value="NZ_CP098747.1"/>
</dbReference>
<dbReference type="InterPro" id="IPR036661">
    <property type="entry name" value="Luciferase-like_sf"/>
</dbReference>
<dbReference type="EMBL" id="CP098747">
    <property type="protein sequence ID" value="USG59768.1"/>
    <property type="molecule type" value="Genomic_DNA"/>
</dbReference>
<dbReference type="SUPFAM" id="SSF51679">
    <property type="entry name" value="Bacterial luciferase-like"/>
    <property type="match status" value="1"/>
</dbReference>
<dbReference type="SUPFAM" id="SSF47336">
    <property type="entry name" value="ACP-like"/>
    <property type="match status" value="1"/>
</dbReference>
<dbReference type="NCBIfam" id="TIGR04020">
    <property type="entry name" value="seco_metab_LLM"/>
    <property type="match status" value="1"/>
</dbReference>
<evidence type="ECO:0000259" key="4">
    <source>
        <dbReference type="PROSITE" id="PS50075"/>
    </source>
</evidence>
<name>A0ABY4W117_9PROT</name>
<reference evidence="5" key="1">
    <citation type="submission" date="2022-06" db="EMBL/GenBank/DDBJ databases">
        <title>Sneathiella actinostolidae sp. nov., isolated from a sea anemonein the Western Pacific Ocean.</title>
        <authorList>
            <person name="Wei M.J."/>
        </authorList>
    </citation>
    <scope>NUCLEOTIDE SEQUENCE</scope>
    <source>
        <strain evidence="5">PHK-P5</strain>
    </source>
</reference>
<dbReference type="InterPro" id="IPR036477">
    <property type="entry name" value="Formyl_transf_N_sf"/>
</dbReference>
<dbReference type="Pfam" id="PF00550">
    <property type="entry name" value="PP-binding"/>
    <property type="match status" value="1"/>
</dbReference>
<dbReference type="SUPFAM" id="SSF56801">
    <property type="entry name" value="Acetyl-CoA synthetase-like"/>
    <property type="match status" value="2"/>
</dbReference>
<gene>
    <name evidence="5" type="ORF">NBZ79_11325</name>
</gene>
<feature type="region of interest" description="Disordered" evidence="3">
    <location>
        <begin position="1467"/>
        <end position="1503"/>
    </location>
</feature>